<dbReference type="PANTHER" id="PTHR30246">
    <property type="entry name" value="2-KETO-3-DEOXY-6-PHOSPHOGLUCONATE ALDOLASE"/>
    <property type="match status" value="1"/>
</dbReference>
<evidence type="ECO:0000256" key="5">
    <source>
        <dbReference type="ARBA" id="ARBA00023277"/>
    </source>
</evidence>
<dbReference type="OrthoDB" id="9802667at2"/>
<evidence type="ECO:0000256" key="1">
    <source>
        <dbReference type="ARBA" id="ARBA00004761"/>
    </source>
</evidence>
<evidence type="ECO:0000256" key="2">
    <source>
        <dbReference type="ARBA" id="ARBA00006906"/>
    </source>
</evidence>
<comment type="similarity">
    <text evidence="2">Belongs to the KHG/KDPG aldolase family.</text>
</comment>
<proteinExistence type="inferred from homology"/>
<dbReference type="Gene3D" id="3.20.20.70">
    <property type="entry name" value="Aldolase class I"/>
    <property type="match status" value="1"/>
</dbReference>
<evidence type="ECO:0000256" key="4">
    <source>
        <dbReference type="ARBA" id="ARBA00023239"/>
    </source>
</evidence>
<dbReference type="EMBL" id="LELK01000004">
    <property type="protein sequence ID" value="KMM36854.1"/>
    <property type="molecule type" value="Genomic_DNA"/>
</dbReference>
<keyword evidence="7" id="KW-1185">Reference proteome</keyword>
<comment type="subunit">
    <text evidence="3">Homotrimer.</text>
</comment>
<dbReference type="GO" id="GO:0016829">
    <property type="term" value="F:lyase activity"/>
    <property type="evidence" value="ECO:0007669"/>
    <property type="project" value="UniProtKB-KW"/>
</dbReference>
<name>A0A0J6CXS2_9BACL</name>
<organism evidence="6 7">
    <name type="scientific">Guptibacillus hwajinpoensis</name>
    <dbReference type="NCBI Taxonomy" id="208199"/>
    <lineage>
        <taxon>Bacteria</taxon>
        <taxon>Bacillati</taxon>
        <taxon>Bacillota</taxon>
        <taxon>Bacilli</taxon>
        <taxon>Bacillales</taxon>
        <taxon>Guptibacillaceae</taxon>
        <taxon>Guptibacillus</taxon>
    </lineage>
</organism>
<dbReference type="SUPFAM" id="SSF51569">
    <property type="entry name" value="Aldolase"/>
    <property type="match status" value="1"/>
</dbReference>
<dbReference type="RefSeq" id="WP_048311565.1">
    <property type="nucleotide sequence ID" value="NZ_CP119526.1"/>
</dbReference>
<comment type="pathway">
    <text evidence="1">Carbohydrate acid metabolism.</text>
</comment>
<evidence type="ECO:0000256" key="3">
    <source>
        <dbReference type="ARBA" id="ARBA00011233"/>
    </source>
</evidence>
<evidence type="ECO:0000313" key="6">
    <source>
        <dbReference type="EMBL" id="KMM36854.1"/>
    </source>
</evidence>
<reference evidence="6" key="1">
    <citation type="submission" date="2015-06" db="EMBL/GenBank/DDBJ databases">
        <authorList>
            <person name="Liu B."/>
            <person name="Wang J."/>
            <person name="Zhu Y."/>
            <person name="Liu G."/>
            <person name="Chen Q."/>
            <person name="Zheng C."/>
            <person name="Che J."/>
            <person name="Ge C."/>
            <person name="Shi H."/>
            <person name="Pan Z."/>
            <person name="Liu X."/>
        </authorList>
    </citation>
    <scope>NUCLEOTIDE SEQUENCE [LARGE SCALE GENOMIC DNA]</scope>
    <source>
        <strain evidence="6">DSM 16346</strain>
    </source>
</reference>
<protein>
    <submittedName>
        <fullName evidence="6">2-dehydro-3-deoxyphosphogluconate aldolase</fullName>
    </submittedName>
</protein>
<dbReference type="InterPro" id="IPR000887">
    <property type="entry name" value="Aldlse_KDPG_KHG"/>
</dbReference>
<dbReference type="PATRIC" id="fig|157733.3.peg.665"/>
<accession>A0A0J6CXS2</accession>
<comment type="caution">
    <text evidence="6">The sequence shown here is derived from an EMBL/GenBank/DDBJ whole genome shotgun (WGS) entry which is preliminary data.</text>
</comment>
<dbReference type="CDD" id="cd00452">
    <property type="entry name" value="KDPG_aldolase"/>
    <property type="match status" value="1"/>
</dbReference>
<dbReference type="InterPro" id="IPR013785">
    <property type="entry name" value="Aldolase_TIM"/>
</dbReference>
<dbReference type="STRING" id="157733.AB986_13115"/>
<dbReference type="AlphaFoldDB" id="A0A0J6CXS2"/>
<keyword evidence="5" id="KW-0119">Carbohydrate metabolism</keyword>
<keyword evidence="4" id="KW-0456">Lyase</keyword>
<dbReference type="Proteomes" id="UP000035996">
    <property type="component" value="Unassembled WGS sequence"/>
</dbReference>
<dbReference type="Pfam" id="PF01081">
    <property type="entry name" value="Aldolase"/>
    <property type="match status" value="1"/>
</dbReference>
<gene>
    <name evidence="6" type="ORF">AB986_13115</name>
</gene>
<evidence type="ECO:0000313" key="7">
    <source>
        <dbReference type="Proteomes" id="UP000035996"/>
    </source>
</evidence>
<dbReference type="NCBIfam" id="TIGR01182">
    <property type="entry name" value="eda"/>
    <property type="match status" value="1"/>
</dbReference>
<dbReference type="PANTHER" id="PTHR30246:SF1">
    <property type="entry name" value="2-DEHYDRO-3-DEOXY-6-PHOSPHOGALACTONATE ALDOLASE-RELATED"/>
    <property type="match status" value="1"/>
</dbReference>
<sequence>MTSLQKVQEAKIIPVIRKANNTNIIPIAQSLFEGGIKAIEITAETPEVEKLIRNVRDNIEGLLVGAGTVLDGETARAVIMAGAQFIVSPTVNVSTVKIANRYGVPCIMGAMTPTEMVTAYDAGADMVKVFPANSMGPGYLKNILGPLPQIQIMATGGIDKENMLDYFNAGAKVVGIGSQLVKPDQLSTKEDFESLKELARQYVDKAESNKSRIFESEFTK</sequence>